<name>A0A7C4LMV2_9PLAN</name>
<keyword evidence="2" id="KW-0812">Transmembrane</keyword>
<dbReference type="Gene3D" id="2.40.50.100">
    <property type="match status" value="1"/>
</dbReference>
<accession>A0A7C4LMV2</accession>
<dbReference type="PANTHER" id="PTHR30386">
    <property type="entry name" value="MEMBRANE FUSION SUBUNIT OF EMRAB-TOLC MULTIDRUG EFFLUX PUMP"/>
    <property type="match status" value="1"/>
</dbReference>
<dbReference type="Gene3D" id="2.40.30.170">
    <property type="match status" value="1"/>
</dbReference>
<dbReference type="Gene3D" id="1.10.287.470">
    <property type="entry name" value="Helix hairpin bin"/>
    <property type="match status" value="1"/>
</dbReference>
<feature type="coiled-coil region" evidence="5">
    <location>
        <begin position="471"/>
        <end position="498"/>
    </location>
</feature>
<gene>
    <name evidence="6" type="ORF">ENS64_07310</name>
</gene>
<evidence type="ECO:0000256" key="2">
    <source>
        <dbReference type="ARBA" id="ARBA00022692"/>
    </source>
</evidence>
<protein>
    <submittedName>
        <fullName evidence="6">HlyD family efflux transporter periplasmic adaptor subunit</fullName>
    </submittedName>
</protein>
<keyword evidence="3" id="KW-1133">Transmembrane helix</keyword>
<dbReference type="GO" id="GO:0016020">
    <property type="term" value="C:membrane"/>
    <property type="evidence" value="ECO:0007669"/>
    <property type="project" value="UniProtKB-SubCell"/>
</dbReference>
<keyword evidence="4" id="KW-0472">Membrane</keyword>
<sequence length="653" mass="71831">MDATTARRPAEHALVPALERGLDALAEQVRGDVEPAAFFRGLLQLLVHTARVDEAVLWLRTAEETWNRYALTVEAPDGMPVSRGGVAGPAWLASALAAEAPQLARFHEGDRERQRIAVAVRQGGAPAGVLEVVCEFANLPAPLNTLASFCSAVSEVAGDFLVQQELRLLRRERAEWKQWDQWLNTLLATDDWRRLAALLSHDGRALTGSDRVTILRLKRGAPRVVSISGVDEFDPRSNSVQALERFALAAVQLRQDLWCGRDDTCPAAAATAWSRLQQAAGTVQAAALLIRGGGGWLTGVLVCERFDARPETGQWPTRCDTLRRFTAGPWSAAMERAAGIWSRLWSHSQQRLSPWERTVQRAVWSAALLTGAALALTYISTDLVVTGEGQLLPAERRDIFATANGIVDQVHVQHGATVQPGSPLVVLRDPVLELEATRIAGELATARARLSVVQAARISGSGVALDPVSRAQQLTGEEEELRQRIETLGRQYALLEQERQSWTLKSPIAGQVLTWNVEPLLAGRPVQRGDVLLEVGNTGGDWVVEIRLRERDAGPVMAAWNHGRNTVPVEFVPLAGPRFKASGVVHEIARVTELDDRGESTVRLLATVDRSQVPDLRPGKTVLPRLSCGRHPLGYVWFRDLINAVRRMWWQWH</sequence>
<dbReference type="AlphaFoldDB" id="A0A7C4LMV2"/>
<evidence type="ECO:0000256" key="4">
    <source>
        <dbReference type="ARBA" id="ARBA00023136"/>
    </source>
</evidence>
<evidence type="ECO:0000256" key="5">
    <source>
        <dbReference type="SAM" id="Coils"/>
    </source>
</evidence>
<dbReference type="SUPFAM" id="SSF111369">
    <property type="entry name" value="HlyD-like secretion proteins"/>
    <property type="match status" value="1"/>
</dbReference>
<evidence type="ECO:0000256" key="1">
    <source>
        <dbReference type="ARBA" id="ARBA00004167"/>
    </source>
</evidence>
<proteinExistence type="predicted"/>
<keyword evidence="5" id="KW-0175">Coiled coil</keyword>
<evidence type="ECO:0000313" key="6">
    <source>
        <dbReference type="EMBL" id="HGT39057.1"/>
    </source>
</evidence>
<organism evidence="6">
    <name type="scientific">Schlesneria paludicola</name>
    <dbReference type="NCBI Taxonomy" id="360056"/>
    <lineage>
        <taxon>Bacteria</taxon>
        <taxon>Pseudomonadati</taxon>
        <taxon>Planctomycetota</taxon>
        <taxon>Planctomycetia</taxon>
        <taxon>Planctomycetales</taxon>
        <taxon>Planctomycetaceae</taxon>
        <taxon>Schlesneria</taxon>
    </lineage>
</organism>
<evidence type="ECO:0000256" key="3">
    <source>
        <dbReference type="ARBA" id="ARBA00022989"/>
    </source>
</evidence>
<dbReference type="EMBL" id="DSVQ01000012">
    <property type="protein sequence ID" value="HGT39057.1"/>
    <property type="molecule type" value="Genomic_DNA"/>
</dbReference>
<comment type="subcellular location">
    <subcellularLocation>
        <location evidence="1">Membrane</location>
        <topology evidence="1">Single-pass membrane protein</topology>
    </subcellularLocation>
</comment>
<reference evidence="6" key="1">
    <citation type="journal article" date="2020" name="mSystems">
        <title>Genome- and Community-Level Interaction Insights into Carbon Utilization and Element Cycling Functions of Hydrothermarchaeota in Hydrothermal Sediment.</title>
        <authorList>
            <person name="Zhou Z."/>
            <person name="Liu Y."/>
            <person name="Xu W."/>
            <person name="Pan J."/>
            <person name="Luo Z.H."/>
            <person name="Li M."/>
        </authorList>
    </citation>
    <scope>NUCLEOTIDE SEQUENCE [LARGE SCALE GENOMIC DNA]</scope>
    <source>
        <strain evidence="6">SpSt-508</strain>
    </source>
</reference>
<dbReference type="InterPro" id="IPR050739">
    <property type="entry name" value="MFP"/>
</dbReference>
<comment type="caution">
    <text evidence="6">The sequence shown here is derived from an EMBL/GenBank/DDBJ whole genome shotgun (WGS) entry which is preliminary data.</text>
</comment>
<dbReference type="PANTHER" id="PTHR30386:SF26">
    <property type="entry name" value="TRANSPORT PROTEIN COMB"/>
    <property type="match status" value="1"/>
</dbReference>